<reference evidence="2" key="1">
    <citation type="journal article" date="2023" name="bioRxiv">
        <title>Improved chromosome-level genome assembly for marigold (Tagetes erecta).</title>
        <authorList>
            <person name="Jiang F."/>
            <person name="Yuan L."/>
            <person name="Wang S."/>
            <person name="Wang H."/>
            <person name="Xu D."/>
            <person name="Wang A."/>
            <person name="Fan W."/>
        </authorList>
    </citation>
    <scope>NUCLEOTIDE SEQUENCE</scope>
    <source>
        <strain evidence="2">WSJ</strain>
        <tissue evidence="2">Leaf</tissue>
    </source>
</reference>
<organism evidence="2 3">
    <name type="scientific">Tagetes erecta</name>
    <name type="common">African marigold</name>
    <dbReference type="NCBI Taxonomy" id="13708"/>
    <lineage>
        <taxon>Eukaryota</taxon>
        <taxon>Viridiplantae</taxon>
        <taxon>Streptophyta</taxon>
        <taxon>Embryophyta</taxon>
        <taxon>Tracheophyta</taxon>
        <taxon>Spermatophyta</taxon>
        <taxon>Magnoliopsida</taxon>
        <taxon>eudicotyledons</taxon>
        <taxon>Gunneridae</taxon>
        <taxon>Pentapetalae</taxon>
        <taxon>asterids</taxon>
        <taxon>campanulids</taxon>
        <taxon>Asterales</taxon>
        <taxon>Asteraceae</taxon>
        <taxon>Asteroideae</taxon>
        <taxon>Heliantheae alliance</taxon>
        <taxon>Tageteae</taxon>
        <taxon>Tagetes</taxon>
    </lineage>
</organism>
<feature type="transmembrane region" description="Helical" evidence="1">
    <location>
        <begin position="81"/>
        <end position="99"/>
    </location>
</feature>
<evidence type="ECO:0008006" key="4">
    <source>
        <dbReference type="Google" id="ProtNLM"/>
    </source>
</evidence>
<comment type="caution">
    <text evidence="2">The sequence shown here is derived from an EMBL/GenBank/DDBJ whole genome shotgun (WGS) entry which is preliminary data.</text>
</comment>
<dbReference type="EMBL" id="JAUHHV010000002">
    <property type="protein sequence ID" value="KAK1432317.1"/>
    <property type="molecule type" value="Genomic_DNA"/>
</dbReference>
<evidence type="ECO:0000313" key="3">
    <source>
        <dbReference type="Proteomes" id="UP001229421"/>
    </source>
</evidence>
<accession>A0AAD8P518</accession>
<protein>
    <recommendedName>
        <fullName evidence="4">Transmembrane protein</fullName>
    </recommendedName>
</protein>
<evidence type="ECO:0000256" key="1">
    <source>
        <dbReference type="SAM" id="Phobius"/>
    </source>
</evidence>
<gene>
    <name evidence="2" type="ORF">QVD17_09212</name>
</gene>
<sequence>MPTPCTSSSSSLFCLFVVVNGGVGGLVVGWWRRLEKMDGGGDNLFAAGGCGVGMVMGWKGWRGCLWEVVVFGHCDYGAIMLVKWLFSGGGVVLSGGVKGPKKLINKLRKGPK</sequence>
<keyword evidence="1" id="KW-0472">Membrane</keyword>
<feature type="transmembrane region" description="Helical" evidence="1">
    <location>
        <begin position="12"/>
        <end position="31"/>
    </location>
</feature>
<keyword evidence="3" id="KW-1185">Reference proteome</keyword>
<evidence type="ECO:0000313" key="2">
    <source>
        <dbReference type="EMBL" id="KAK1432317.1"/>
    </source>
</evidence>
<keyword evidence="1" id="KW-1133">Transmembrane helix</keyword>
<dbReference type="AlphaFoldDB" id="A0AAD8P518"/>
<feature type="transmembrane region" description="Helical" evidence="1">
    <location>
        <begin position="43"/>
        <end position="61"/>
    </location>
</feature>
<name>A0AAD8P518_TARER</name>
<proteinExistence type="predicted"/>
<dbReference type="Proteomes" id="UP001229421">
    <property type="component" value="Unassembled WGS sequence"/>
</dbReference>
<keyword evidence="1" id="KW-0812">Transmembrane</keyword>